<dbReference type="AlphaFoldDB" id="A0A382AV14"/>
<gene>
    <name evidence="1" type="ORF">METZ01_LOCUS157776</name>
</gene>
<organism evidence="1">
    <name type="scientific">marine metagenome</name>
    <dbReference type="NCBI Taxonomy" id="408172"/>
    <lineage>
        <taxon>unclassified sequences</taxon>
        <taxon>metagenomes</taxon>
        <taxon>ecological metagenomes</taxon>
    </lineage>
</organism>
<reference evidence="1" key="1">
    <citation type="submission" date="2018-05" db="EMBL/GenBank/DDBJ databases">
        <authorList>
            <person name="Lanie J.A."/>
            <person name="Ng W.-L."/>
            <person name="Kazmierczak K.M."/>
            <person name="Andrzejewski T.M."/>
            <person name="Davidsen T.M."/>
            <person name="Wayne K.J."/>
            <person name="Tettelin H."/>
            <person name="Glass J.I."/>
            <person name="Rusch D."/>
            <person name="Podicherti R."/>
            <person name="Tsui H.-C.T."/>
            <person name="Winkler M.E."/>
        </authorList>
    </citation>
    <scope>NUCLEOTIDE SEQUENCE</scope>
</reference>
<dbReference type="EMBL" id="UINC01026806">
    <property type="protein sequence ID" value="SVB04922.1"/>
    <property type="molecule type" value="Genomic_DNA"/>
</dbReference>
<proteinExistence type="predicted"/>
<sequence length="56" mass="6503">VFLLILKLGSTALFRLGYTGVKNTEMNTNSLKWGIRFSERKIEKLLWKVLLVVSYN</sequence>
<accession>A0A382AV14</accession>
<name>A0A382AV14_9ZZZZ</name>
<feature type="non-terminal residue" evidence="1">
    <location>
        <position position="1"/>
    </location>
</feature>
<evidence type="ECO:0000313" key="1">
    <source>
        <dbReference type="EMBL" id="SVB04922.1"/>
    </source>
</evidence>
<protein>
    <submittedName>
        <fullName evidence="1">Uncharacterized protein</fullName>
    </submittedName>
</protein>